<dbReference type="AlphaFoldDB" id="A0AAE1C6J6"/>
<feature type="region of interest" description="Disordered" evidence="1">
    <location>
        <begin position="468"/>
        <end position="507"/>
    </location>
</feature>
<evidence type="ECO:0000313" key="3">
    <source>
        <dbReference type="Proteomes" id="UP001274830"/>
    </source>
</evidence>
<keyword evidence="3" id="KW-1185">Reference proteome</keyword>
<evidence type="ECO:0000256" key="1">
    <source>
        <dbReference type="SAM" id="MobiDB-lite"/>
    </source>
</evidence>
<dbReference type="SUPFAM" id="SSF57850">
    <property type="entry name" value="RING/U-box"/>
    <property type="match status" value="1"/>
</dbReference>
<comment type="caution">
    <text evidence="2">The sequence shown here is derived from an EMBL/GenBank/DDBJ whole genome shotgun (WGS) entry which is preliminary data.</text>
</comment>
<sequence length="507" mass="57548">MNNDTSDATMSQGYTPQTPTTARNIKDVAALGPDSVYRPHHVTHVCFPAPSLLSAHHKDAETVFDIMNAHGRNEERESDFYSMEITSKPGLRGIPDLSNKTTLTQLLADMAKATSAVGETLIQVHAYTPAGHEIQKHSGAIIDDSRFLRIQRTTCHRDLQGILALRRRRYKGRYIDLQQLPEGQEWIRDIHDLIGMRNDRAYRHIRVRMGRDHAARERFADTIPLHFKAPRYPPFGEHFPTLIRTISSTLLSEDEAPVKHLFGKSCLLDWCNATGPENVGCPTCRAKIFTDESTIAYLNYGVRGPDLKTYEPDPRYTNYENWERSCDDVDKNLASNNGATIDIEPEILTEILQHFLFNARLEPEVSTPLQLQPVHRAELPIFVSEFERTYQYFSGPDYTHVEELGFWAPEKFGTTAALVQLMNRRFVSEFARRFGTVANTAAYKVTACEMDREAKGDELETELAMEIREQGRRPPHGRFPSRGRSATVDQGESWQVGGKGEDAVWTL</sequence>
<proteinExistence type="predicted"/>
<feature type="region of interest" description="Disordered" evidence="1">
    <location>
        <begin position="1"/>
        <end position="23"/>
    </location>
</feature>
<protein>
    <submittedName>
        <fullName evidence="2">Uncharacterized protein</fullName>
    </submittedName>
</protein>
<gene>
    <name evidence="2" type="ORF">LTR78_000436</name>
</gene>
<dbReference type="Proteomes" id="UP001274830">
    <property type="component" value="Unassembled WGS sequence"/>
</dbReference>
<evidence type="ECO:0000313" key="2">
    <source>
        <dbReference type="EMBL" id="KAK3680059.1"/>
    </source>
</evidence>
<name>A0AAE1C6J6_9PEZI</name>
<organism evidence="2 3">
    <name type="scientific">Recurvomyces mirabilis</name>
    <dbReference type="NCBI Taxonomy" id="574656"/>
    <lineage>
        <taxon>Eukaryota</taxon>
        <taxon>Fungi</taxon>
        <taxon>Dikarya</taxon>
        <taxon>Ascomycota</taxon>
        <taxon>Pezizomycotina</taxon>
        <taxon>Dothideomycetes</taxon>
        <taxon>Dothideomycetidae</taxon>
        <taxon>Mycosphaerellales</taxon>
        <taxon>Teratosphaeriaceae</taxon>
        <taxon>Recurvomyces</taxon>
    </lineage>
</organism>
<accession>A0AAE1C6J6</accession>
<reference evidence="2" key="1">
    <citation type="submission" date="2023-07" db="EMBL/GenBank/DDBJ databases">
        <title>Black Yeasts Isolated from many extreme environments.</title>
        <authorList>
            <person name="Coleine C."/>
            <person name="Stajich J.E."/>
            <person name="Selbmann L."/>
        </authorList>
    </citation>
    <scope>NUCLEOTIDE SEQUENCE</scope>
    <source>
        <strain evidence="2">CCFEE 5485</strain>
    </source>
</reference>
<dbReference type="EMBL" id="JAUTXT010000001">
    <property type="protein sequence ID" value="KAK3680059.1"/>
    <property type="molecule type" value="Genomic_DNA"/>
</dbReference>